<feature type="domain" description="NAD-dependent epimerase/dehydratase" evidence="2">
    <location>
        <begin position="3"/>
        <end position="234"/>
    </location>
</feature>
<dbReference type="STRING" id="582851.GCA_900162665_00963"/>
<evidence type="ECO:0000313" key="3">
    <source>
        <dbReference type="EMBL" id="GEN87097.1"/>
    </source>
</evidence>
<dbReference type="InterPro" id="IPR001509">
    <property type="entry name" value="Epimerase_deHydtase"/>
</dbReference>
<dbReference type="Gene3D" id="3.40.50.720">
    <property type="entry name" value="NAD(P)-binding Rossmann-like Domain"/>
    <property type="match status" value="1"/>
</dbReference>
<comment type="similarity">
    <text evidence="1">Belongs to the NAD(P)-dependent epimerase/dehydratase family.</text>
</comment>
<dbReference type="EMBL" id="BJYM01000006">
    <property type="protein sequence ID" value="GEN87097.1"/>
    <property type="molecule type" value="Genomic_DNA"/>
</dbReference>
<dbReference type="PANTHER" id="PTHR43000">
    <property type="entry name" value="DTDP-D-GLUCOSE 4,6-DEHYDRATASE-RELATED"/>
    <property type="match status" value="1"/>
</dbReference>
<sequence length="302" mass="33514">MNILVTGSNGLIGRYLVNFLLQQNLQVVGYDINMMENKNIKSPYFSFEQGNVDDFSRLAAVLEKYKIDIIVHGGGVSHPKGFENSPDKIINTNILGTSNVLEAGRLFQIKKIIYLSSAAIYGDSKAAKLHEETIPAPASIYGVTKVTGEYLAKVYYEKYGMNITSLRIPFVFGAGRVTHDPIKYILEKALKGENVIEDKGKDQKIEYIYVKDVVNAIWLTINNKEANGLTINIGKGNLTSTEEIVSIMKELFPGTVFKIGPGDFGYDEIPPLDCSKANEVLDFNPSYSIGDGIKEYYNLLKS</sequence>
<comment type="caution">
    <text evidence="3">The sequence shown here is derived from an EMBL/GenBank/DDBJ whole genome shotgun (WGS) entry which is preliminary data.</text>
</comment>
<proteinExistence type="inferred from homology"/>
<evidence type="ECO:0000259" key="2">
    <source>
        <dbReference type="Pfam" id="PF01370"/>
    </source>
</evidence>
<keyword evidence="4" id="KW-1185">Reference proteome</keyword>
<evidence type="ECO:0000256" key="1">
    <source>
        <dbReference type="ARBA" id="ARBA00007637"/>
    </source>
</evidence>
<dbReference type="Proteomes" id="UP000321558">
    <property type="component" value="Unassembled WGS sequence"/>
</dbReference>
<reference evidence="3 4" key="1">
    <citation type="submission" date="2019-07" db="EMBL/GenBank/DDBJ databases">
        <title>Whole genome shotgun sequence of Oceanobacillus sojae NBRC 105379.</title>
        <authorList>
            <person name="Hosoyama A."/>
            <person name="Uohara A."/>
            <person name="Ohji S."/>
            <person name="Ichikawa N."/>
        </authorList>
    </citation>
    <scope>NUCLEOTIDE SEQUENCE [LARGE SCALE GENOMIC DNA]</scope>
    <source>
        <strain evidence="3 4">NBRC 105379</strain>
    </source>
</reference>
<dbReference type="InterPro" id="IPR036291">
    <property type="entry name" value="NAD(P)-bd_dom_sf"/>
</dbReference>
<dbReference type="SUPFAM" id="SSF51735">
    <property type="entry name" value="NAD(P)-binding Rossmann-fold domains"/>
    <property type="match status" value="1"/>
</dbReference>
<dbReference type="AlphaFoldDB" id="A0A511ZI34"/>
<dbReference type="RefSeq" id="WP_147210106.1">
    <property type="nucleotide sequence ID" value="NZ_BJYM01000006.1"/>
</dbReference>
<evidence type="ECO:0000313" key="4">
    <source>
        <dbReference type="Proteomes" id="UP000321558"/>
    </source>
</evidence>
<name>A0A511ZI34_9BACI</name>
<dbReference type="OrthoDB" id="9811743at2"/>
<dbReference type="Pfam" id="PF01370">
    <property type="entry name" value="Epimerase"/>
    <property type="match status" value="1"/>
</dbReference>
<protein>
    <submittedName>
        <fullName evidence="3">NDP-sugar dehydratase or epimerase</fullName>
    </submittedName>
</protein>
<accession>A0A511ZI34</accession>
<gene>
    <name evidence="3" type="ORF">OSO01_18360</name>
</gene>
<organism evidence="3 4">
    <name type="scientific">Oceanobacillus sojae</name>
    <dbReference type="NCBI Taxonomy" id="582851"/>
    <lineage>
        <taxon>Bacteria</taxon>
        <taxon>Bacillati</taxon>
        <taxon>Bacillota</taxon>
        <taxon>Bacilli</taxon>
        <taxon>Bacillales</taxon>
        <taxon>Bacillaceae</taxon>
        <taxon>Oceanobacillus</taxon>
    </lineage>
</organism>